<dbReference type="PROSITE" id="PS51186">
    <property type="entry name" value="GNAT"/>
    <property type="match status" value="1"/>
</dbReference>
<organism evidence="4 5">
    <name type="scientific">Aeromonas molluscorum 848</name>
    <dbReference type="NCBI Taxonomy" id="1268236"/>
    <lineage>
        <taxon>Bacteria</taxon>
        <taxon>Pseudomonadati</taxon>
        <taxon>Pseudomonadota</taxon>
        <taxon>Gammaproteobacteria</taxon>
        <taxon>Aeromonadales</taxon>
        <taxon>Aeromonadaceae</taxon>
        <taxon>Aeromonas</taxon>
    </lineage>
</organism>
<dbReference type="InterPro" id="IPR050832">
    <property type="entry name" value="Bact_Acetyltransf"/>
</dbReference>
<dbReference type="InterPro" id="IPR000182">
    <property type="entry name" value="GNAT_dom"/>
</dbReference>
<proteinExistence type="predicted"/>
<dbReference type="InterPro" id="IPR016181">
    <property type="entry name" value="Acyl_CoA_acyltransferase"/>
</dbReference>
<name>R1GSV5_9GAMM</name>
<dbReference type="PATRIC" id="fig|1268236.3.peg.2509"/>
<feature type="domain" description="N-acetyltransferase" evidence="3">
    <location>
        <begin position="1"/>
        <end position="160"/>
    </location>
</feature>
<dbReference type="CDD" id="cd04301">
    <property type="entry name" value="NAT_SF"/>
    <property type="match status" value="1"/>
</dbReference>
<dbReference type="SUPFAM" id="SSF55729">
    <property type="entry name" value="Acyl-CoA N-acyltransferases (Nat)"/>
    <property type="match status" value="1"/>
</dbReference>
<dbReference type="PANTHER" id="PTHR43877">
    <property type="entry name" value="AMINOALKYLPHOSPHONATE N-ACETYLTRANSFERASE-RELATED-RELATED"/>
    <property type="match status" value="1"/>
</dbReference>
<dbReference type="GO" id="GO:0016747">
    <property type="term" value="F:acyltransferase activity, transferring groups other than amino-acyl groups"/>
    <property type="evidence" value="ECO:0007669"/>
    <property type="project" value="InterPro"/>
</dbReference>
<evidence type="ECO:0000256" key="1">
    <source>
        <dbReference type="ARBA" id="ARBA00022679"/>
    </source>
</evidence>
<evidence type="ECO:0000259" key="3">
    <source>
        <dbReference type="PROSITE" id="PS51186"/>
    </source>
</evidence>
<evidence type="ECO:0000256" key="2">
    <source>
        <dbReference type="ARBA" id="ARBA00023315"/>
    </source>
</evidence>
<dbReference type="AlphaFoldDB" id="R1GSV5"/>
<evidence type="ECO:0000313" key="5">
    <source>
        <dbReference type="Proteomes" id="UP000013526"/>
    </source>
</evidence>
<keyword evidence="2" id="KW-0012">Acyltransferase</keyword>
<sequence length="167" mass="18639">MKLLPARAPHLDLLWDLLMATPDYSLLITRRLPTRQDAWELLNDCPAGIRAQDKLVLAIMDEQHIVGCIDLVRGYPTPETAFLGLLQLRPAAQGQGLGSAMLCEIMAQAAAWHCTRLRLAVIETNGPGLTFWLRHGFCQVGRRSLPQYVGDALLMERAVCHPYPQTQ</sequence>
<protein>
    <submittedName>
        <fullName evidence="4">N-acetyltransferase GCN5</fullName>
    </submittedName>
</protein>
<gene>
    <name evidence="4" type="ORF">G113_12743</name>
</gene>
<dbReference type="EMBL" id="AQGQ01000085">
    <property type="protein sequence ID" value="EOD54740.1"/>
    <property type="molecule type" value="Genomic_DNA"/>
</dbReference>
<dbReference type="Pfam" id="PF00583">
    <property type="entry name" value="Acetyltransf_1"/>
    <property type="match status" value="1"/>
</dbReference>
<evidence type="ECO:0000313" key="4">
    <source>
        <dbReference type="EMBL" id="EOD54740.1"/>
    </source>
</evidence>
<dbReference type="Gene3D" id="3.40.630.30">
    <property type="match status" value="1"/>
</dbReference>
<keyword evidence="1 4" id="KW-0808">Transferase</keyword>
<dbReference type="Proteomes" id="UP000013526">
    <property type="component" value="Unassembled WGS sequence"/>
</dbReference>
<reference evidence="4 5" key="1">
    <citation type="journal article" date="2013" name="Genome Announc.">
        <title>Draft Genome Sequence of Aeromonas molluscorum Strain 848TT, Isolated from Bivalve Molluscs.</title>
        <authorList>
            <person name="Spataro N."/>
            <person name="Farfan M."/>
            <person name="Albarral V."/>
            <person name="Sanglas A."/>
            <person name="Loren J.G."/>
            <person name="Fuste M.C."/>
            <person name="Bosch E."/>
        </authorList>
    </citation>
    <scope>NUCLEOTIDE SEQUENCE [LARGE SCALE GENOMIC DNA]</scope>
    <source>
        <strain evidence="4 5">848</strain>
    </source>
</reference>
<accession>R1GSV5</accession>
<keyword evidence="5" id="KW-1185">Reference proteome</keyword>
<comment type="caution">
    <text evidence="4">The sequence shown here is derived from an EMBL/GenBank/DDBJ whole genome shotgun (WGS) entry which is preliminary data.</text>
</comment>